<gene>
    <name evidence="2" type="ORF">CHLRE_17g707137v5</name>
</gene>
<proteinExistence type="predicted"/>
<dbReference type="PaxDb" id="3055-EDP04663"/>
<organism evidence="2 3">
    <name type="scientific">Chlamydomonas reinhardtii</name>
    <name type="common">Chlamydomonas smithii</name>
    <dbReference type="NCBI Taxonomy" id="3055"/>
    <lineage>
        <taxon>Eukaryota</taxon>
        <taxon>Viridiplantae</taxon>
        <taxon>Chlorophyta</taxon>
        <taxon>core chlorophytes</taxon>
        <taxon>Chlorophyceae</taxon>
        <taxon>CS clade</taxon>
        <taxon>Chlamydomonadales</taxon>
        <taxon>Chlamydomonadaceae</taxon>
        <taxon>Chlamydomonas</taxon>
    </lineage>
</organism>
<name>A0A2K3CPF0_CHLRE</name>
<feature type="region of interest" description="Disordered" evidence="1">
    <location>
        <begin position="316"/>
        <end position="385"/>
    </location>
</feature>
<dbReference type="RefSeq" id="XP_042914476.1">
    <property type="nucleotide sequence ID" value="XM_043072017.1"/>
</dbReference>
<feature type="compositionally biased region" description="Low complexity" evidence="1">
    <location>
        <begin position="342"/>
        <end position="363"/>
    </location>
</feature>
<accession>A0A2K3CPF0</accession>
<evidence type="ECO:0000313" key="3">
    <source>
        <dbReference type="Proteomes" id="UP000006906"/>
    </source>
</evidence>
<feature type="compositionally biased region" description="Low complexity" evidence="1">
    <location>
        <begin position="317"/>
        <end position="333"/>
    </location>
</feature>
<dbReference type="Proteomes" id="UP000006906">
    <property type="component" value="Chromosome 17"/>
</dbReference>
<evidence type="ECO:0000313" key="2">
    <source>
        <dbReference type="EMBL" id="PNW70133.1"/>
    </source>
</evidence>
<feature type="compositionally biased region" description="Basic and acidic residues" evidence="1">
    <location>
        <begin position="98"/>
        <end position="131"/>
    </location>
</feature>
<protein>
    <submittedName>
        <fullName evidence="2">Uncharacterized protein</fullName>
    </submittedName>
</protein>
<feature type="region of interest" description="Disordered" evidence="1">
    <location>
        <begin position="40"/>
        <end position="69"/>
    </location>
</feature>
<dbReference type="Gramene" id="PNW70133">
    <property type="protein sequence ID" value="PNW70133"/>
    <property type="gene ID" value="CHLRE_17g707137v5"/>
</dbReference>
<dbReference type="AlphaFoldDB" id="A0A2K3CPF0"/>
<evidence type="ECO:0000256" key="1">
    <source>
        <dbReference type="SAM" id="MobiDB-lite"/>
    </source>
</evidence>
<dbReference type="InParanoid" id="A0A2K3CPF0"/>
<feature type="region of interest" description="Disordered" evidence="1">
    <location>
        <begin position="215"/>
        <end position="240"/>
    </location>
</feature>
<reference evidence="2 3" key="1">
    <citation type="journal article" date="2007" name="Science">
        <title>The Chlamydomonas genome reveals the evolution of key animal and plant functions.</title>
        <authorList>
            <person name="Merchant S.S."/>
            <person name="Prochnik S.E."/>
            <person name="Vallon O."/>
            <person name="Harris E.H."/>
            <person name="Karpowicz S.J."/>
            <person name="Witman G.B."/>
            <person name="Terry A."/>
            <person name="Salamov A."/>
            <person name="Fritz-Laylin L.K."/>
            <person name="Marechal-Drouard L."/>
            <person name="Marshall W.F."/>
            <person name="Qu L.H."/>
            <person name="Nelson D.R."/>
            <person name="Sanderfoot A.A."/>
            <person name="Spalding M.H."/>
            <person name="Kapitonov V.V."/>
            <person name="Ren Q."/>
            <person name="Ferris P."/>
            <person name="Lindquist E."/>
            <person name="Shapiro H."/>
            <person name="Lucas S.M."/>
            <person name="Grimwood J."/>
            <person name="Schmutz J."/>
            <person name="Cardol P."/>
            <person name="Cerutti H."/>
            <person name="Chanfreau G."/>
            <person name="Chen C.L."/>
            <person name="Cognat V."/>
            <person name="Croft M.T."/>
            <person name="Dent R."/>
            <person name="Dutcher S."/>
            <person name="Fernandez E."/>
            <person name="Fukuzawa H."/>
            <person name="Gonzalez-Ballester D."/>
            <person name="Gonzalez-Halphen D."/>
            <person name="Hallmann A."/>
            <person name="Hanikenne M."/>
            <person name="Hippler M."/>
            <person name="Inwood W."/>
            <person name="Jabbari K."/>
            <person name="Kalanon M."/>
            <person name="Kuras R."/>
            <person name="Lefebvre P.A."/>
            <person name="Lemaire S.D."/>
            <person name="Lobanov A.V."/>
            <person name="Lohr M."/>
            <person name="Manuell A."/>
            <person name="Meier I."/>
            <person name="Mets L."/>
            <person name="Mittag M."/>
            <person name="Mittelmeier T."/>
            <person name="Moroney J.V."/>
            <person name="Moseley J."/>
            <person name="Napoli C."/>
            <person name="Nedelcu A.M."/>
            <person name="Niyogi K."/>
            <person name="Novoselov S.V."/>
            <person name="Paulsen I.T."/>
            <person name="Pazour G."/>
            <person name="Purton S."/>
            <person name="Ral J.P."/>
            <person name="Riano-Pachon D.M."/>
            <person name="Riekhof W."/>
            <person name="Rymarquis L."/>
            <person name="Schroda M."/>
            <person name="Stern D."/>
            <person name="Umen J."/>
            <person name="Willows R."/>
            <person name="Wilson N."/>
            <person name="Zimmer S.L."/>
            <person name="Allmer J."/>
            <person name="Balk J."/>
            <person name="Bisova K."/>
            <person name="Chen C.J."/>
            <person name="Elias M."/>
            <person name="Gendler K."/>
            <person name="Hauser C."/>
            <person name="Lamb M.R."/>
            <person name="Ledford H."/>
            <person name="Long J.C."/>
            <person name="Minagawa J."/>
            <person name="Page M.D."/>
            <person name="Pan J."/>
            <person name="Pootakham W."/>
            <person name="Roje S."/>
            <person name="Rose A."/>
            <person name="Stahlberg E."/>
            <person name="Terauchi A.M."/>
            <person name="Yang P."/>
            <person name="Ball S."/>
            <person name="Bowler C."/>
            <person name="Dieckmann C.L."/>
            <person name="Gladyshev V.N."/>
            <person name="Green P."/>
            <person name="Jorgensen R."/>
            <person name="Mayfield S."/>
            <person name="Mueller-Roeber B."/>
            <person name="Rajamani S."/>
            <person name="Sayre R.T."/>
            <person name="Brokstein P."/>
            <person name="Dubchak I."/>
            <person name="Goodstein D."/>
            <person name="Hornick L."/>
            <person name="Huang Y.W."/>
            <person name="Jhaveri J."/>
            <person name="Luo Y."/>
            <person name="Martinez D."/>
            <person name="Ngau W.C."/>
            <person name="Otillar B."/>
            <person name="Poliakov A."/>
            <person name="Porter A."/>
            <person name="Szajkowski L."/>
            <person name="Werner G."/>
            <person name="Zhou K."/>
            <person name="Grigoriev I.V."/>
            <person name="Rokhsar D.S."/>
            <person name="Grossman A.R."/>
        </authorList>
    </citation>
    <scope>NUCLEOTIDE SEQUENCE [LARGE SCALE GENOMIC DNA]</scope>
    <source>
        <strain evidence="3">CC-503</strain>
    </source>
</reference>
<dbReference type="EMBL" id="CM008978">
    <property type="protein sequence ID" value="PNW70133.1"/>
    <property type="molecule type" value="Genomic_DNA"/>
</dbReference>
<sequence length="553" mass="55956">MLDESTQLSQQLAAALQEYRESRSSKKRCVSTSPLGCCFQPPLKLAKAPPEPKPGSTTPPASSAMGAGKGLDAIAGLRPQLMTAAVRHAASGGPPDKSGARHRNDDPGASETRDNTKHAPVSLRDKQRNSDAELVGASAGVRISSGGGNGVRRDSGSSSGGVPAHAQALLLPHLSQPPSPAAARGNLLNSSATETRGLHAKGTVPSAAAATAAAARLRPRSSRHTGTFAGGSLQQQQQQPMLLRDRIRRHAHRHVDGGVLVASGSHLEIIASQQPAAAAAALRACGKADVGFASPVAAAAAGITNTAPQLEMEYAAGNSRDGSGGSRSSNSSSFGALAQLGSRNSSSPHFPSSPTTAGGPSSPLTLLRTQSSHEQLPPSPHISSSLRRLAAPAALNGACALATAPQVSAGLPIAAAAAPPLRLLLPPALPPLAPNTAGTSRNTFAGGVGIRLSWPQQHPQQATASVGGTAGAGAPFTQQWRPCAQQAQHQQQPAAAAHDGGGHVVAAAVHPVGGGAAAGANYARTSSEQLDSINFDSVLWQLDENELDAILFK</sequence>
<feature type="compositionally biased region" description="Low complexity" evidence="1">
    <location>
        <begin position="41"/>
        <end position="60"/>
    </location>
</feature>
<dbReference type="GeneID" id="5717192"/>
<keyword evidence="3" id="KW-1185">Reference proteome</keyword>
<dbReference type="KEGG" id="cre:CHLRE_17g707137v5"/>
<feature type="region of interest" description="Disordered" evidence="1">
    <location>
        <begin position="86"/>
        <end position="163"/>
    </location>
</feature>